<dbReference type="Gene3D" id="3.90.180.10">
    <property type="entry name" value="Medium-chain alcohol dehydrogenases, catalytic domain"/>
    <property type="match status" value="1"/>
</dbReference>
<sequence length="114" mass="11991">MTKFRPGDRVFGIDVFGCHAEYKLVREDECVALMPEGLSFEDAAGVPFGGVTALDFFNRARIQPGQKVLINGASGCVGAYGVQLAKYFGAEVTGVCSAGNAGLVRSLGADRVID</sequence>
<dbReference type="Proteomes" id="UP000094626">
    <property type="component" value="Plasmid pSA3"/>
</dbReference>
<dbReference type="KEGG" id="nre:BES08_30365"/>
<dbReference type="SUPFAM" id="SSF51735">
    <property type="entry name" value="NAD(P)-binding Rossmann-fold domains"/>
    <property type="match status" value="1"/>
</dbReference>
<keyword evidence="1" id="KW-0614">Plasmid</keyword>
<accession>A0A1D8AGE0</accession>
<reference evidence="2" key="1">
    <citation type="journal article" date="2017" name="J. Biotechnol.">
        <title>Complete genome sequence of Novosphingobium resinovorum SA1, a versatile xenobiotic-degrading bacterium capable of utilizing sulfanilic acid.</title>
        <authorList>
            <person name="Hegedus B."/>
            <person name="Kos P.B."/>
            <person name="Balint B."/>
            <person name="Maroti G."/>
            <person name="Gan H.M."/>
            <person name="Perei K."/>
            <person name="Rakhely G."/>
        </authorList>
    </citation>
    <scope>NUCLEOTIDE SEQUENCE [LARGE SCALE GENOMIC DNA]</scope>
    <source>
        <strain evidence="2">SA1</strain>
    </source>
</reference>
<evidence type="ECO:0008006" key="3">
    <source>
        <dbReference type="Google" id="ProtNLM"/>
    </source>
</evidence>
<dbReference type="Gene3D" id="3.40.50.720">
    <property type="entry name" value="NAD(P)-binding Rossmann-like Domain"/>
    <property type="match status" value="1"/>
</dbReference>
<gene>
    <name evidence="1" type="ORF">BES08_30365</name>
</gene>
<protein>
    <recommendedName>
        <fullName evidence="3">Alcohol dehydrogenase</fullName>
    </recommendedName>
</protein>
<keyword evidence="2" id="KW-1185">Reference proteome</keyword>
<organism evidence="1 2">
    <name type="scientific">Novosphingobium resinovorum</name>
    <dbReference type="NCBI Taxonomy" id="158500"/>
    <lineage>
        <taxon>Bacteria</taxon>
        <taxon>Pseudomonadati</taxon>
        <taxon>Pseudomonadota</taxon>
        <taxon>Alphaproteobacteria</taxon>
        <taxon>Sphingomonadales</taxon>
        <taxon>Sphingomonadaceae</taxon>
        <taxon>Novosphingobium</taxon>
    </lineage>
</organism>
<evidence type="ECO:0000313" key="1">
    <source>
        <dbReference type="EMBL" id="AOR81180.1"/>
    </source>
</evidence>
<dbReference type="PANTHER" id="PTHR44013">
    <property type="entry name" value="ZINC-TYPE ALCOHOL DEHYDROGENASE-LIKE PROTEIN C16A3.02C"/>
    <property type="match status" value="1"/>
</dbReference>
<dbReference type="EMBL" id="CP017078">
    <property type="protein sequence ID" value="AOR81180.1"/>
    <property type="molecule type" value="Genomic_DNA"/>
</dbReference>
<dbReference type="InterPro" id="IPR052733">
    <property type="entry name" value="Chloroplast_QOR"/>
</dbReference>
<name>A0A1D8AGE0_9SPHN</name>
<dbReference type="AlphaFoldDB" id="A0A1D8AGE0"/>
<dbReference type="InterPro" id="IPR011032">
    <property type="entry name" value="GroES-like_sf"/>
</dbReference>
<dbReference type="OrthoDB" id="9792321at2"/>
<proteinExistence type="predicted"/>
<geneLocation type="plasmid" evidence="1 2">
    <name>pSA3</name>
</geneLocation>
<dbReference type="InterPro" id="IPR036291">
    <property type="entry name" value="NAD(P)-bd_dom_sf"/>
</dbReference>
<dbReference type="PANTHER" id="PTHR44013:SF1">
    <property type="entry name" value="ZINC-TYPE ALCOHOL DEHYDROGENASE-LIKE PROTEIN C16A3.02C"/>
    <property type="match status" value="1"/>
</dbReference>
<dbReference type="CDD" id="cd08267">
    <property type="entry name" value="MDR1"/>
    <property type="match status" value="1"/>
</dbReference>
<dbReference type="SUPFAM" id="SSF50129">
    <property type="entry name" value="GroES-like"/>
    <property type="match status" value="1"/>
</dbReference>
<evidence type="ECO:0000313" key="2">
    <source>
        <dbReference type="Proteomes" id="UP000094626"/>
    </source>
</evidence>